<dbReference type="Pfam" id="PF12705">
    <property type="entry name" value="PDDEXK_1"/>
    <property type="match status" value="1"/>
</dbReference>
<proteinExistence type="predicted"/>
<dbReference type="Gene3D" id="2.40.50.140">
    <property type="entry name" value="Nucleic acid-binding proteins"/>
    <property type="match status" value="1"/>
</dbReference>
<dbReference type="InterPro" id="IPR011604">
    <property type="entry name" value="PDDEXK-like_dom_sf"/>
</dbReference>
<dbReference type="AlphaFoldDB" id="A0A075GHX9"/>
<dbReference type="SUPFAM" id="SSF50249">
    <property type="entry name" value="Nucleic acid-binding proteins"/>
    <property type="match status" value="1"/>
</dbReference>
<reference evidence="2" key="1">
    <citation type="journal article" date="2014" name="Genome Biol. Evol.">
        <title>Pangenome evidence for extensive interdomain horizontal transfer affecting lineage core and shell genes in uncultured planktonic thaumarchaeota and euryarchaeota.</title>
        <authorList>
            <person name="Deschamps P."/>
            <person name="Zivanovic Y."/>
            <person name="Moreira D."/>
            <person name="Rodriguez-Valera F."/>
            <person name="Lopez-Garcia P."/>
        </authorList>
    </citation>
    <scope>NUCLEOTIDE SEQUENCE</scope>
</reference>
<feature type="domain" description="PD-(D/E)XK endonuclease-like" evidence="1">
    <location>
        <begin position="202"/>
        <end position="390"/>
    </location>
</feature>
<dbReference type="InterPro" id="IPR038726">
    <property type="entry name" value="PDDEXK_AddAB-type"/>
</dbReference>
<dbReference type="InterPro" id="IPR012340">
    <property type="entry name" value="NA-bd_OB-fold"/>
</dbReference>
<dbReference type="EMBL" id="KF900684">
    <property type="protein sequence ID" value="AIF03611.1"/>
    <property type="molecule type" value="Genomic_DNA"/>
</dbReference>
<dbReference type="Gene3D" id="3.90.320.10">
    <property type="match status" value="1"/>
</dbReference>
<accession>A0A075GHX9</accession>
<evidence type="ECO:0000259" key="1">
    <source>
        <dbReference type="Pfam" id="PF12705"/>
    </source>
</evidence>
<protein>
    <recommendedName>
        <fullName evidence="1">PD-(D/E)XK endonuclease-like domain-containing protein</fullName>
    </recommendedName>
</protein>
<name>A0A075GHX9_9EURY</name>
<evidence type="ECO:0000313" key="2">
    <source>
        <dbReference type="EMBL" id="AIF03611.1"/>
    </source>
</evidence>
<organism evidence="2">
    <name type="scientific">uncultured marine group II/III euryarchaeote KM3_168_D03</name>
    <dbReference type="NCBI Taxonomy" id="1457920"/>
    <lineage>
        <taxon>Archaea</taxon>
        <taxon>Methanobacteriati</taxon>
        <taxon>Methanobacteriota</taxon>
        <taxon>environmental samples</taxon>
    </lineage>
</organism>
<sequence>MQTFDAEGSEVDTFRRLSASQLGVWHSCPRQWYYSYEERLKGPMPPHIIRGNAAEECVCRVLRDSPVLIAPDSTDVLTSPLNSDGAPDWEDTGNWMGSRLPARSEDDWPGSRDALMEWATARVEVHFDRCWDAAVADWQATRNRAGSLDDIDVEECRAMVIEGIRMHLDEVERCIEANGGPSLAAWRAGEAREAIPAPDGFPLTWTTPHPAARTEGDVTWLEAWEIARPWFVDPDAKSFTQTSCIPEGWFQGEYDLVYRWDGSINIIDIKASVGKGDRSYSYIAQLRLYAWLWWESHGRSEQATSLAIWYLGTGTVKPIVLPTVAEMEAYESELGDLYRLLRAGNPTIDQCPPDPSPYRHFDAGGIPADPPIDPDPQARCKRCDFRGFCPKGGHDLELTAERRIERLGHAWPITPFAEIEPRVNAIGEVIGLTGPELLEDGSIKIHFRIQDGYDRAKVKPAYNGGPTKITRAIAEGARVKVAKALAGIWRGELELSLDSESEVTIASEDESASIVEIETRVNIIGRIWSIDSFPDGAGNTRWAATLVDATGSAQIVAFKQFIPLSAAAVNRGDTIAVLNGEKGEWGGRPQVKCGPGTKVVIIADAEDVPEF</sequence>